<organism evidence="6 7">
    <name type="scientific">Candidatus Woesebacteria bacterium RIFCSPLOWO2_01_FULL_44_14</name>
    <dbReference type="NCBI Taxonomy" id="1802525"/>
    <lineage>
        <taxon>Bacteria</taxon>
        <taxon>Candidatus Woeseibacteriota</taxon>
    </lineage>
</organism>
<dbReference type="GO" id="GO:1904680">
    <property type="term" value="F:peptide transmembrane transporter activity"/>
    <property type="evidence" value="ECO:0007669"/>
    <property type="project" value="TreeGrafter"/>
</dbReference>
<evidence type="ECO:0000313" key="7">
    <source>
        <dbReference type="Proteomes" id="UP000178429"/>
    </source>
</evidence>
<dbReference type="Proteomes" id="UP000178429">
    <property type="component" value="Unassembled WGS sequence"/>
</dbReference>
<protein>
    <recommendedName>
        <fullName evidence="5">Solute-binding protein family 5 domain-containing protein</fullName>
    </recommendedName>
</protein>
<evidence type="ECO:0000256" key="3">
    <source>
        <dbReference type="ARBA" id="ARBA00022729"/>
    </source>
</evidence>
<gene>
    <name evidence="6" type="ORF">A2975_02280</name>
</gene>
<keyword evidence="3" id="KW-0732">Signal</keyword>
<dbReference type="InterPro" id="IPR039424">
    <property type="entry name" value="SBP_5"/>
</dbReference>
<dbReference type="SUPFAM" id="SSF53850">
    <property type="entry name" value="Periplasmic binding protein-like II"/>
    <property type="match status" value="1"/>
</dbReference>
<proteinExistence type="inferred from homology"/>
<comment type="similarity">
    <text evidence="1">Belongs to the bacterial solute-binding protein 5 family.</text>
</comment>
<reference evidence="6 7" key="1">
    <citation type="journal article" date="2016" name="Nat. Commun.">
        <title>Thousands of microbial genomes shed light on interconnected biogeochemical processes in an aquifer system.</title>
        <authorList>
            <person name="Anantharaman K."/>
            <person name="Brown C.T."/>
            <person name="Hug L.A."/>
            <person name="Sharon I."/>
            <person name="Castelle C.J."/>
            <person name="Probst A.J."/>
            <person name="Thomas B.C."/>
            <person name="Singh A."/>
            <person name="Wilkins M.J."/>
            <person name="Karaoz U."/>
            <person name="Brodie E.L."/>
            <person name="Williams K.H."/>
            <person name="Hubbard S.S."/>
            <person name="Banfield J.F."/>
        </authorList>
    </citation>
    <scope>NUCLEOTIDE SEQUENCE [LARGE SCALE GENOMIC DNA]</scope>
</reference>
<feature type="domain" description="Solute-binding protein family 5" evidence="5">
    <location>
        <begin position="84"/>
        <end position="369"/>
    </location>
</feature>
<dbReference type="AlphaFoldDB" id="A0A1F8C053"/>
<keyword evidence="4" id="KW-1133">Transmembrane helix</keyword>
<dbReference type="STRING" id="1802525.A2975_02280"/>
<name>A0A1F8C053_9BACT</name>
<dbReference type="GO" id="GO:0043190">
    <property type="term" value="C:ATP-binding cassette (ABC) transporter complex"/>
    <property type="evidence" value="ECO:0007669"/>
    <property type="project" value="InterPro"/>
</dbReference>
<dbReference type="PANTHER" id="PTHR30290:SF9">
    <property type="entry name" value="OLIGOPEPTIDE-BINDING PROTEIN APPA"/>
    <property type="match status" value="1"/>
</dbReference>
<evidence type="ECO:0000256" key="2">
    <source>
        <dbReference type="ARBA" id="ARBA00022448"/>
    </source>
</evidence>
<dbReference type="Gene3D" id="3.90.76.10">
    <property type="entry name" value="Dipeptide-binding Protein, Domain 1"/>
    <property type="match status" value="1"/>
</dbReference>
<feature type="transmembrane region" description="Helical" evidence="4">
    <location>
        <begin position="21"/>
        <end position="44"/>
    </location>
</feature>
<evidence type="ECO:0000313" key="6">
    <source>
        <dbReference type="EMBL" id="OGM68985.1"/>
    </source>
</evidence>
<sequence>MKQIRYIFKLTLAFISRFKGIILASIGLGFLFFIFLRFVSPLILAKNVQKIGLTGRYLVDKLPQNVVGYVSNGLTEINAEGNAIPALAESWGEADDGKTWTFHLADNKVWQDGKAVTATTINYNFEDVAIERPDEMTLVFKLDSPFAPFPTVVSRAVFKKGLLGTGEWKVTKLSLAGSFVEKLIIQNKNGDKKIVKFYPTEERTKLAFKLGQVDEIWDLIDKEPFGSWTLVNVEEQTNYGRYVAVFFNTQGNTLADKALRQALSYAIDKDSLGWERALGPLSPLSWAYNPQIKPYDYDPERAKDLIENEVEVRLITTPVLLSTAEKIANFWREVGVTTSVQVTSSLPEDYDAFLAIYDIPVDPDQYALWHSTQTATNISRYTSPRIDKLLEDGRLELNTEKRREIYLDFQRFLLEDAPAAFLYHPASYTISRK</sequence>
<dbReference type="PANTHER" id="PTHR30290">
    <property type="entry name" value="PERIPLASMIC BINDING COMPONENT OF ABC TRANSPORTER"/>
    <property type="match status" value="1"/>
</dbReference>
<dbReference type="CDD" id="cd00995">
    <property type="entry name" value="PBP2_NikA_DppA_OppA_like"/>
    <property type="match status" value="1"/>
</dbReference>
<dbReference type="GO" id="GO:0015833">
    <property type="term" value="P:peptide transport"/>
    <property type="evidence" value="ECO:0007669"/>
    <property type="project" value="TreeGrafter"/>
</dbReference>
<evidence type="ECO:0000256" key="4">
    <source>
        <dbReference type="SAM" id="Phobius"/>
    </source>
</evidence>
<keyword evidence="2" id="KW-0813">Transport</keyword>
<keyword evidence="4" id="KW-0812">Transmembrane</keyword>
<dbReference type="InterPro" id="IPR030678">
    <property type="entry name" value="Peptide/Ni-bd"/>
</dbReference>
<accession>A0A1F8C053</accession>
<dbReference type="EMBL" id="MGHL01000015">
    <property type="protein sequence ID" value="OGM68985.1"/>
    <property type="molecule type" value="Genomic_DNA"/>
</dbReference>
<dbReference type="Gene3D" id="3.40.190.10">
    <property type="entry name" value="Periplasmic binding protein-like II"/>
    <property type="match status" value="1"/>
</dbReference>
<keyword evidence="4" id="KW-0472">Membrane</keyword>
<dbReference type="InterPro" id="IPR000914">
    <property type="entry name" value="SBP_5_dom"/>
</dbReference>
<evidence type="ECO:0000256" key="1">
    <source>
        <dbReference type="ARBA" id="ARBA00005695"/>
    </source>
</evidence>
<dbReference type="Gene3D" id="3.10.105.10">
    <property type="entry name" value="Dipeptide-binding Protein, Domain 3"/>
    <property type="match status" value="1"/>
</dbReference>
<dbReference type="GO" id="GO:0042597">
    <property type="term" value="C:periplasmic space"/>
    <property type="evidence" value="ECO:0007669"/>
    <property type="project" value="UniProtKB-ARBA"/>
</dbReference>
<comment type="caution">
    <text evidence="6">The sequence shown here is derived from an EMBL/GenBank/DDBJ whole genome shotgun (WGS) entry which is preliminary data.</text>
</comment>
<dbReference type="PIRSF" id="PIRSF002741">
    <property type="entry name" value="MppA"/>
    <property type="match status" value="1"/>
</dbReference>
<dbReference type="Pfam" id="PF00496">
    <property type="entry name" value="SBP_bac_5"/>
    <property type="match status" value="1"/>
</dbReference>
<evidence type="ECO:0000259" key="5">
    <source>
        <dbReference type="Pfam" id="PF00496"/>
    </source>
</evidence>